<comment type="catalytic activity">
    <reaction evidence="8">
        <text>L-seryl-[protein] + ATP = 3-O-(5'-adenylyl)-L-seryl-[protein] + diphosphate</text>
        <dbReference type="Rhea" id="RHEA:58120"/>
        <dbReference type="Rhea" id="RHEA-COMP:9863"/>
        <dbReference type="Rhea" id="RHEA-COMP:15073"/>
        <dbReference type="ChEBI" id="CHEBI:29999"/>
        <dbReference type="ChEBI" id="CHEBI:30616"/>
        <dbReference type="ChEBI" id="CHEBI:33019"/>
        <dbReference type="ChEBI" id="CHEBI:142516"/>
        <dbReference type="EC" id="2.7.7.108"/>
    </reaction>
</comment>
<comment type="function">
    <text evidence="8">Nucleotidyltransferase involved in the post-translational modification of proteins. It can catalyze the addition of adenosine monophosphate (AMP) or uridine monophosphate (UMP) to a protein, resulting in modifications known as AMPylation and UMPylation.</text>
</comment>
<evidence type="ECO:0000313" key="10">
    <source>
        <dbReference type="Proteomes" id="UP000007383"/>
    </source>
</evidence>
<dbReference type="EMBL" id="CP003282">
    <property type="protein sequence ID" value="AFG37058.1"/>
    <property type="molecule type" value="Genomic_DNA"/>
</dbReference>
<gene>
    <name evidence="8" type="primary">ydiU</name>
    <name evidence="8" type="synonym">selO</name>
    <name evidence="9" type="ordered locus">Spiaf_0969</name>
</gene>
<comment type="catalytic activity">
    <reaction evidence="8">
        <text>L-threonyl-[protein] + ATP = 3-O-(5'-adenylyl)-L-threonyl-[protein] + diphosphate</text>
        <dbReference type="Rhea" id="RHEA:54292"/>
        <dbReference type="Rhea" id="RHEA-COMP:11060"/>
        <dbReference type="Rhea" id="RHEA-COMP:13847"/>
        <dbReference type="ChEBI" id="CHEBI:30013"/>
        <dbReference type="ChEBI" id="CHEBI:30616"/>
        <dbReference type="ChEBI" id="CHEBI:33019"/>
        <dbReference type="ChEBI" id="CHEBI:138113"/>
        <dbReference type="EC" id="2.7.7.108"/>
    </reaction>
</comment>
<evidence type="ECO:0000256" key="4">
    <source>
        <dbReference type="ARBA" id="ARBA00022723"/>
    </source>
</evidence>
<reference evidence="10" key="1">
    <citation type="journal article" date="2013" name="Stand. Genomic Sci.">
        <title>Complete genome sequence of the halophilic bacterium Spirochaeta africana type strain (Z-7692(T)) from the alkaline Lake Magadi in the East African Rift.</title>
        <authorList>
            <person name="Liolos K."/>
            <person name="Abt B."/>
            <person name="Scheuner C."/>
            <person name="Teshima H."/>
            <person name="Held B."/>
            <person name="Lapidus A."/>
            <person name="Nolan M."/>
            <person name="Lucas S."/>
            <person name="Deshpande S."/>
            <person name="Cheng J.F."/>
            <person name="Tapia R."/>
            <person name="Goodwin L.A."/>
            <person name="Pitluck S."/>
            <person name="Pagani I."/>
            <person name="Ivanova N."/>
            <person name="Mavromatis K."/>
            <person name="Mikhailova N."/>
            <person name="Huntemann M."/>
            <person name="Pati A."/>
            <person name="Chen A."/>
            <person name="Palaniappan K."/>
            <person name="Land M."/>
            <person name="Rohde M."/>
            <person name="Tindall B.J."/>
            <person name="Detter J.C."/>
            <person name="Goker M."/>
            <person name="Bristow J."/>
            <person name="Eisen J.A."/>
            <person name="Markowitz V."/>
            <person name="Hugenholtz P."/>
            <person name="Woyke T."/>
            <person name="Klenk H.P."/>
            <person name="Kyrpides N.C."/>
        </authorList>
    </citation>
    <scope>NUCLEOTIDE SEQUENCE</scope>
    <source>
        <strain evidence="10">ATCC 700263 / DSM 8902 / Z-7692</strain>
    </source>
</reference>
<evidence type="ECO:0000256" key="7">
    <source>
        <dbReference type="ARBA" id="ARBA00022842"/>
    </source>
</evidence>
<feature type="binding site" evidence="8">
    <location>
        <position position="179"/>
    </location>
    <ligand>
        <name>ATP</name>
        <dbReference type="ChEBI" id="CHEBI:30616"/>
    </ligand>
</feature>
<dbReference type="HAMAP" id="MF_00692">
    <property type="entry name" value="SelO"/>
    <property type="match status" value="1"/>
</dbReference>
<keyword evidence="6 8" id="KW-0067">ATP-binding</keyword>
<dbReference type="InterPro" id="IPR003846">
    <property type="entry name" value="SelO"/>
</dbReference>
<dbReference type="HOGENOM" id="CLU_010245_4_1_12"/>
<keyword evidence="3 8" id="KW-0548">Nucleotidyltransferase</keyword>
<feature type="binding site" evidence="8">
    <location>
        <position position="258"/>
    </location>
    <ligand>
        <name>ATP</name>
        <dbReference type="ChEBI" id="CHEBI:30616"/>
    </ligand>
</feature>
<evidence type="ECO:0000256" key="6">
    <source>
        <dbReference type="ARBA" id="ARBA00022840"/>
    </source>
</evidence>
<evidence type="ECO:0000313" key="9">
    <source>
        <dbReference type="EMBL" id="AFG37058.1"/>
    </source>
</evidence>
<name>H9UHR5_SPIAZ</name>
<dbReference type="STRING" id="889378.Spiaf_0969"/>
<dbReference type="GO" id="GO:0000287">
    <property type="term" value="F:magnesium ion binding"/>
    <property type="evidence" value="ECO:0007669"/>
    <property type="project" value="UniProtKB-UniRule"/>
</dbReference>
<feature type="binding site" evidence="8">
    <location>
        <position position="109"/>
    </location>
    <ligand>
        <name>ATP</name>
        <dbReference type="ChEBI" id="CHEBI:30616"/>
    </ligand>
</feature>
<comment type="similarity">
    <text evidence="1 8">Belongs to the SELO family.</text>
</comment>
<accession>H9UHR5</accession>
<comment type="catalytic activity">
    <reaction evidence="8">
        <text>L-tyrosyl-[protein] + UTP = O-(5'-uridylyl)-L-tyrosyl-[protein] + diphosphate</text>
        <dbReference type="Rhea" id="RHEA:83887"/>
        <dbReference type="Rhea" id="RHEA-COMP:10136"/>
        <dbReference type="Rhea" id="RHEA-COMP:20238"/>
        <dbReference type="ChEBI" id="CHEBI:33019"/>
        <dbReference type="ChEBI" id="CHEBI:46398"/>
        <dbReference type="ChEBI" id="CHEBI:46858"/>
        <dbReference type="ChEBI" id="CHEBI:90602"/>
    </reaction>
</comment>
<dbReference type="EC" id="2.7.7.108" evidence="8"/>
<proteinExistence type="inferred from homology"/>
<evidence type="ECO:0000256" key="1">
    <source>
        <dbReference type="ARBA" id="ARBA00009747"/>
    </source>
</evidence>
<dbReference type="GO" id="GO:0070733">
    <property type="term" value="F:AMPylase activity"/>
    <property type="evidence" value="ECO:0007669"/>
    <property type="project" value="UniProtKB-EC"/>
</dbReference>
<dbReference type="PANTHER" id="PTHR32057">
    <property type="entry name" value="PROTEIN ADENYLYLTRANSFERASE SELO, MITOCHONDRIAL"/>
    <property type="match status" value="1"/>
</dbReference>
<keyword evidence="5 8" id="KW-0547">Nucleotide-binding</keyword>
<evidence type="ECO:0000256" key="2">
    <source>
        <dbReference type="ARBA" id="ARBA00022679"/>
    </source>
</evidence>
<feature type="binding site" evidence="8">
    <location>
        <position position="122"/>
    </location>
    <ligand>
        <name>ATP</name>
        <dbReference type="ChEBI" id="CHEBI:30616"/>
    </ligand>
</feature>
<evidence type="ECO:0000256" key="8">
    <source>
        <dbReference type="HAMAP-Rule" id="MF_00692"/>
    </source>
</evidence>
<comment type="catalytic activity">
    <reaction evidence="8">
        <text>L-tyrosyl-[protein] + ATP = O-(5'-adenylyl)-L-tyrosyl-[protein] + diphosphate</text>
        <dbReference type="Rhea" id="RHEA:54288"/>
        <dbReference type="Rhea" id="RHEA-COMP:10136"/>
        <dbReference type="Rhea" id="RHEA-COMP:13846"/>
        <dbReference type="ChEBI" id="CHEBI:30616"/>
        <dbReference type="ChEBI" id="CHEBI:33019"/>
        <dbReference type="ChEBI" id="CHEBI:46858"/>
        <dbReference type="ChEBI" id="CHEBI:83624"/>
        <dbReference type="EC" id="2.7.7.108"/>
    </reaction>
</comment>
<feature type="binding site" evidence="8">
    <location>
        <position position="89"/>
    </location>
    <ligand>
        <name>ATP</name>
        <dbReference type="ChEBI" id="CHEBI:30616"/>
    </ligand>
</feature>
<feature type="binding site" evidence="8">
    <location>
        <position position="86"/>
    </location>
    <ligand>
        <name>ATP</name>
        <dbReference type="ChEBI" id="CHEBI:30616"/>
    </ligand>
</feature>
<evidence type="ECO:0000256" key="3">
    <source>
        <dbReference type="ARBA" id="ARBA00022695"/>
    </source>
</evidence>
<sequence length="484" mass="53564">MEIPFDNTYVSLPDRFYAPVSPAPVRDPHVLLFNQPLADELNLGEMAGKEKAAADLFGGNRVPQGAQPVAQVYAGHQFGSFVPRLGDGRALLLGEVLDKFGHHRDISLKGSGPTVYSRRGDGRSALGPVLREYIVSEAMHALGVPTTRSLAAVATGEPVYREAPLPGGVLTRVAASHIRVGTFEYFAARGDIEALQLLADYAIERHYPEAAESTEPYIALLDGVMRRQAELTAHWMSLGFIHGVMNTDNTAVSGETIDYGPCAFMDEYDVYQTFSSIDTQGRYAYGRQAAITLWNLENLAGCLAPLIDPDRQTAEHQLRAVLQGFPDYFNLRFLERMGSKLGFSAEDIPAAEGLVADFLQRLQTAGADFTTIFYRLQYALVSGTVRELQLPADQEPVFNRWFERWRDAIRDPDAAAARMQQANPACIPRNHVVEQALKAAVEHQDMRLCHQLLAAVRHPWTRPPDAFYYPPAPEERVTVTFCGT</sequence>
<comment type="catalytic activity">
    <reaction evidence="8">
        <text>L-seryl-[protein] + UTP = O-(5'-uridylyl)-L-seryl-[protein] + diphosphate</text>
        <dbReference type="Rhea" id="RHEA:64604"/>
        <dbReference type="Rhea" id="RHEA-COMP:9863"/>
        <dbReference type="Rhea" id="RHEA-COMP:16635"/>
        <dbReference type="ChEBI" id="CHEBI:29999"/>
        <dbReference type="ChEBI" id="CHEBI:33019"/>
        <dbReference type="ChEBI" id="CHEBI:46398"/>
        <dbReference type="ChEBI" id="CHEBI:156051"/>
    </reaction>
</comment>
<dbReference type="PANTHER" id="PTHR32057:SF14">
    <property type="entry name" value="PROTEIN ADENYLYLTRANSFERASE SELO, MITOCHONDRIAL"/>
    <property type="match status" value="1"/>
</dbReference>
<dbReference type="KEGG" id="sfc:Spiaf_0969"/>
<keyword evidence="8" id="KW-0464">Manganese</keyword>
<organism evidence="9 10">
    <name type="scientific">Spirochaeta africana (strain ATCC 700263 / DSM 8902 / Z-7692)</name>
    <dbReference type="NCBI Taxonomy" id="889378"/>
    <lineage>
        <taxon>Bacteria</taxon>
        <taxon>Pseudomonadati</taxon>
        <taxon>Spirochaetota</taxon>
        <taxon>Spirochaetia</taxon>
        <taxon>Spirochaetales</taxon>
        <taxon>Spirochaetaceae</taxon>
        <taxon>Spirochaeta</taxon>
    </lineage>
</organism>
<keyword evidence="2 8" id="KW-0808">Transferase</keyword>
<protein>
    <recommendedName>
        <fullName evidence="8">Protein nucleotidyltransferase YdiU</fullName>
        <ecNumber evidence="8">2.7.7.-</ecNumber>
    </recommendedName>
    <alternativeName>
        <fullName evidence="8">Protein adenylyltransferase YdiU</fullName>
        <ecNumber evidence="8">2.7.7.108</ecNumber>
    </alternativeName>
    <alternativeName>
        <fullName evidence="8">Protein uridylyltransferase YdiU</fullName>
        <ecNumber evidence="8">2.7.7.-</ecNumber>
    </alternativeName>
</protein>
<dbReference type="OrthoDB" id="9773505at2"/>
<dbReference type="NCBIfam" id="NF000658">
    <property type="entry name" value="PRK00029.1"/>
    <property type="match status" value="1"/>
</dbReference>
<dbReference type="GO" id="GO:0005524">
    <property type="term" value="F:ATP binding"/>
    <property type="evidence" value="ECO:0007669"/>
    <property type="project" value="UniProtKB-UniRule"/>
</dbReference>
<dbReference type="Pfam" id="PF02696">
    <property type="entry name" value="SelO"/>
    <property type="match status" value="1"/>
</dbReference>
<feature type="binding site" evidence="8">
    <location>
        <position position="172"/>
    </location>
    <ligand>
        <name>ATP</name>
        <dbReference type="ChEBI" id="CHEBI:30616"/>
    </ligand>
</feature>
<dbReference type="Proteomes" id="UP000007383">
    <property type="component" value="Chromosome"/>
</dbReference>
<dbReference type="RefSeq" id="WP_014455053.1">
    <property type="nucleotide sequence ID" value="NC_017098.1"/>
</dbReference>
<keyword evidence="7 8" id="KW-0460">Magnesium</keyword>
<feature type="binding site" evidence="8">
    <location>
        <position position="88"/>
    </location>
    <ligand>
        <name>ATP</name>
        <dbReference type="ChEBI" id="CHEBI:30616"/>
    </ligand>
</feature>
<comment type="cofactor">
    <cofactor evidence="8">
        <name>Mg(2+)</name>
        <dbReference type="ChEBI" id="CHEBI:18420"/>
    </cofactor>
    <cofactor evidence="8">
        <name>Mn(2+)</name>
        <dbReference type="ChEBI" id="CHEBI:29035"/>
    </cofactor>
</comment>
<evidence type="ECO:0000256" key="5">
    <source>
        <dbReference type="ARBA" id="ARBA00022741"/>
    </source>
</evidence>
<dbReference type="EC" id="2.7.7.-" evidence="8"/>
<dbReference type="eggNOG" id="COG0397">
    <property type="taxonomic scope" value="Bacteria"/>
</dbReference>
<dbReference type="GO" id="GO:0030145">
    <property type="term" value="F:manganese ion binding"/>
    <property type="evidence" value="ECO:0007669"/>
    <property type="project" value="UniProtKB-UniRule"/>
</dbReference>
<feature type="active site" description="Proton acceptor" evidence="8">
    <location>
        <position position="248"/>
    </location>
</feature>
<feature type="binding site" evidence="8">
    <location>
        <position position="121"/>
    </location>
    <ligand>
        <name>ATP</name>
        <dbReference type="ChEBI" id="CHEBI:30616"/>
    </ligand>
</feature>
<dbReference type="AlphaFoldDB" id="H9UHR5"/>
<feature type="binding site" evidence="8">
    <location>
        <position position="249"/>
    </location>
    <ligand>
        <name>Mg(2+)</name>
        <dbReference type="ChEBI" id="CHEBI:18420"/>
    </ligand>
</feature>
<comment type="catalytic activity">
    <reaction evidence="8">
        <text>L-histidyl-[protein] + UTP = N(tele)-(5'-uridylyl)-L-histidyl-[protein] + diphosphate</text>
        <dbReference type="Rhea" id="RHEA:83891"/>
        <dbReference type="Rhea" id="RHEA-COMP:9745"/>
        <dbReference type="Rhea" id="RHEA-COMP:20239"/>
        <dbReference type="ChEBI" id="CHEBI:29979"/>
        <dbReference type="ChEBI" id="CHEBI:33019"/>
        <dbReference type="ChEBI" id="CHEBI:46398"/>
        <dbReference type="ChEBI" id="CHEBI:233474"/>
    </reaction>
</comment>
<keyword evidence="4 8" id="KW-0479">Metal-binding</keyword>
<keyword evidence="10" id="KW-1185">Reference proteome</keyword>
<feature type="binding site" evidence="8">
    <location>
        <position position="258"/>
    </location>
    <ligand>
        <name>Mg(2+)</name>
        <dbReference type="ChEBI" id="CHEBI:18420"/>
    </ligand>
</feature>
<dbReference type="PATRIC" id="fig|889378.3.peg.973"/>